<reference evidence="2" key="1">
    <citation type="journal article" date="2020" name="Mol. Plant Microbe Interact.">
        <title>Genome Sequence of the Biocontrol Agent Coniothyrium minitans strain Conio (IMI 134523).</title>
        <authorList>
            <person name="Patel D."/>
            <person name="Shittu T.A."/>
            <person name="Baroncelli R."/>
            <person name="Muthumeenakshi S."/>
            <person name="Osborne T.H."/>
            <person name="Janganan T.K."/>
            <person name="Sreenivasaprasad S."/>
        </authorList>
    </citation>
    <scope>NUCLEOTIDE SEQUENCE</scope>
    <source>
        <strain evidence="2">Conio</strain>
    </source>
</reference>
<dbReference type="Proteomes" id="UP000756921">
    <property type="component" value="Unassembled WGS sequence"/>
</dbReference>
<protein>
    <submittedName>
        <fullName evidence="2">Uncharacterized protein</fullName>
    </submittedName>
</protein>
<feature type="chain" id="PRO_5040468628" evidence="1">
    <location>
        <begin position="18"/>
        <end position="225"/>
    </location>
</feature>
<name>A0A9P6GQ21_9PLEO</name>
<dbReference type="OrthoDB" id="3740056at2759"/>
<evidence type="ECO:0000313" key="3">
    <source>
        <dbReference type="Proteomes" id="UP000756921"/>
    </source>
</evidence>
<sequence>MFSVLSFCLFLTCGAIATPTGHEVRCGPSSNCDTVTLNGMTSHRFKRGLGPSSSDYATRFSAHEARGDPVKTYITLGQTIIGWGCDQPLRPILKDGIKQLCGAHGCAEDTSYTKDVSWVDSKLARSKPQKRKLELKAKGEYDSQADLDNYIKAFEATATEKTVGTENRKWCDAEVSHWRNGGCKEIGTCPMRMFPSFVKIARFQGGSLKDMIDVTVSTDGGNGEM</sequence>
<evidence type="ECO:0000256" key="1">
    <source>
        <dbReference type="SAM" id="SignalP"/>
    </source>
</evidence>
<dbReference type="AlphaFoldDB" id="A0A9P6GQ21"/>
<gene>
    <name evidence="2" type="ORF">PMIN01_02077</name>
</gene>
<comment type="caution">
    <text evidence="2">The sequence shown here is derived from an EMBL/GenBank/DDBJ whole genome shotgun (WGS) entry which is preliminary data.</text>
</comment>
<feature type="signal peptide" evidence="1">
    <location>
        <begin position="1"/>
        <end position="17"/>
    </location>
</feature>
<keyword evidence="1" id="KW-0732">Signal</keyword>
<organism evidence="2 3">
    <name type="scientific">Paraphaeosphaeria minitans</name>
    <dbReference type="NCBI Taxonomy" id="565426"/>
    <lineage>
        <taxon>Eukaryota</taxon>
        <taxon>Fungi</taxon>
        <taxon>Dikarya</taxon>
        <taxon>Ascomycota</taxon>
        <taxon>Pezizomycotina</taxon>
        <taxon>Dothideomycetes</taxon>
        <taxon>Pleosporomycetidae</taxon>
        <taxon>Pleosporales</taxon>
        <taxon>Massarineae</taxon>
        <taxon>Didymosphaeriaceae</taxon>
        <taxon>Paraphaeosphaeria</taxon>
    </lineage>
</organism>
<proteinExistence type="predicted"/>
<accession>A0A9P6GQ21</accession>
<dbReference type="EMBL" id="WJXW01000002">
    <property type="protein sequence ID" value="KAF9739443.1"/>
    <property type="molecule type" value="Genomic_DNA"/>
</dbReference>
<keyword evidence="3" id="KW-1185">Reference proteome</keyword>
<evidence type="ECO:0000313" key="2">
    <source>
        <dbReference type="EMBL" id="KAF9739443.1"/>
    </source>
</evidence>